<evidence type="ECO:0000313" key="2">
    <source>
        <dbReference type="EMBL" id="MBP1467047.1"/>
    </source>
</evidence>
<name>A0ABS4DC71_9CHLR</name>
<dbReference type="InterPro" id="IPR050266">
    <property type="entry name" value="AB_hydrolase_sf"/>
</dbReference>
<dbReference type="PANTHER" id="PTHR43798">
    <property type="entry name" value="MONOACYLGLYCEROL LIPASE"/>
    <property type="match status" value="1"/>
</dbReference>
<dbReference type="PANTHER" id="PTHR43798:SF5">
    <property type="entry name" value="MONOACYLGLYCEROL LIPASE ABHD6"/>
    <property type="match status" value="1"/>
</dbReference>
<dbReference type="InterPro" id="IPR029058">
    <property type="entry name" value="AB_hydrolase_fold"/>
</dbReference>
<keyword evidence="3" id="KW-1185">Reference proteome</keyword>
<dbReference type="SUPFAM" id="SSF53474">
    <property type="entry name" value="alpha/beta-Hydrolases"/>
    <property type="match status" value="1"/>
</dbReference>
<dbReference type="InterPro" id="IPR000073">
    <property type="entry name" value="AB_hydrolase_1"/>
</dbReference>
<comment type="caution">
    <text evidence="2">The sequence shown here is derived from an EMBL/GenBank/DDBJ whole genome shotgun (WGS) entry which is preliminary data.</text>
</comment>
<evidence type="ECO:0000313" key="3">
    <source>
        <dbReference type="Proteomes" id="UP001193081"/>
    </source>
</evidence>
<dbReference type="EMBL" id="SIJK02000027">
    <property type="protein sequence ID" value="MBP1467047.1"/>
    <property type="molecule type" value="Genomic_DNA"/>
</dbReference>
<keyword evidence="2" id="KW-0378">Hydrolase</keyword>
<proteinExistence type="predicted"/>
<protein>
    <submittedName>
        <fullName evidence="2">Alpha/beta hydrolase</fullName>
    </submittedName>
</protein>
<dbReference type="GO" id="GO:0016787">
    <property type="term" value="F:hydrolase activity"/>
    <property type="evidence" value="ECO:0007669"/>
    <property type="project" value="UniProtKB-KW"/>
</dbReference>
<gene>
    <name evidence="2" type="ORF">EYB53_015135</name>
</gene>
<accession>A0ABS4DC71</accession>
<reference evidence="2 3" key="1">
    <citation type="submission" date="2021-03" db="EMBL/GenBank/DDBJ databases">
        <authorList>
            <person name="Grouzdev D.S."/>
        </authorList>
    </citation>
    <scope>NUCLEOTIDE SEQUENCE [LARGE SCALE GENOMIC DNA]</scope>
    <source>
        <strain evidence="2 3">M50-1</strain>
    </source>
</reference>
<dbReference type="Pfam" id="PF12697">
    <property type="entry name" value="Abhydrolase_6"/>
    <property type="match status" value="1"/>
</dbReference>
<dbReference type="Gene3D" id="3.40.50.1820">
    <property type="entry name" value="alpha/beta hydrolase"/>
    <property type="match status" value="1"/>
</dbReference>
<sequence>MHSFPSDAVHRMITVEATRLSYLDWGGAGPPAVLLHGITSSAATLWQVAGALRAAGLHPISFDMPGHGLSEVSPEHNIDTIARLIGEAMQQLGLSEVTLFGHSWGGATALALASHSVYGRLLKRLVLVDPLLGLDPGWASERKSTYGAGVGDPVEQGLVTVRANNPTWRDEDVYWKAIALEQCRVAQVEGLFCPPAAWDLLDRFAQVHVPLLMLVADPTLTVVSPEQRAMAQQRLEGRQAQIEEVPGTSHNMLRGHDYAVTMPILLRWLRT</sequence>
<dbReference type="RefSeq" id="WP_135479277.1">
    <property type="nucleotide sequence ID" value="NZ_SIJK02000027.1"/>
</dbReference>
<feature type="domain" description="AB hydrolase-1" evidence="1">
    <location>
        <begin position="33"/>
        <end position="253"/>
    </location>
</feature>
<evidence type="ECO:0000259" key="1">
    <source>
        <dbReference type="Pfam" id="PF12697"/>
    </source>
</evidence>
<dbReference type="Proteomes" id="UP001193081">
    <property type="component" value="Unassembled WGS sequence"/>
</dbReference>
<organism evidence="2 3">
    <name type="scientific">Candidatus Chloroploca mongolica</name>
    <dbReference type="NCBI Taxonomy" id="2528176"/>
    <lineage>
        <taxon>Bacteria</taxon>
        <taxon>Bacillati</taxon>
        <taxon>Chloroflexota</taxon>
        <taxon>Chloroflexia</taxon>
        <taxon>Chloroflexales</taxon>
        <taxon>Chloroflexineae</taxon>
        <taxon>Oscillochloridaceae</taxon>
        <taxon>Candidatus Chloroploca</taxon>
    </lineage>
</organism>